<evidence type="ECO:0000313" key="8">
    <source>
        <dbReference type="EMBL" id="QUL98432.1"/>
    </source>
</evidence>
<feature type="transmembrane region" description="Helical" evidence="6">
    <location>
        <begin position="383"/>
        <end position="405"/>
    </location>
</feature>
<feature type="transmembrane region" description="Helical" evidence="6">
    <location>
        <begin position="324"/>
        <end position="342"/>
    </location>
</feature>
<dbReference type="Pfam" id="PF07690">
    <property type="entry name" value="MFS_1"/>
    <property type="match status" value="1"/>
</dbReference>
<dbReference type="InterPro" id="IPR052528">
    <property type="entry name" value="Sugar_transport-like"/>
</dbReference>
<accession>A0AAT9LCR4</accession>
<feature type="transmembrane region" description="Helical" evidence="6">
    <location>
        <begin position="72"/>
        <end position="89"/>
    </location>
</feature>
<proteinExistence type="predicted"/>
<dbReference type="PANTHER" id="PTHR23526:SF2">
    <property type="entry name" value="MAJOR FACILITATOR SUPERFAMILY (MFS) PROFILE DOMAIN-CONTAINING PROTEIN"/>
    <property type="match status" value="1"/>
</dbReference>
<feature type="transmembrane region" description="Helical" evidence="6">
    <location>
        <begin position="101"/>
        <end position="122"/>
    </location>
</feature>
<evidence type="ECO:0000256" key="1">
    <source>
        <dbReference type="ARBA" id="ARBA00004651"/>
    </source>
</evidence>
<keyword evidence="2" id="KW-0813">Transport</keyword>
<feature type="transmembrane region" description="Helical" evidence="6">
    <location>
        <begin position="261"/>
        <end position="279"/>
    </location>
</feature>
<dbReference type="PANTHER" id="PTHR23526">
    <property type="entry name" value="INTEGRAL MEMBRANE TRANSPORT PROTEIN-RELATED"/>
    <property type="match status" value="1"/>
</dbReference>
<feature type="domain" description="Major facilitator superfamily (MFS) profile" evidence="7">
    <location>
        <begin position="34"/>
        <end position="436"/>
    </location>
</feature>
<evidence type="ECO:0000256" key="2">
    <source>
        <dbReference type="ARBA" id="ARBA00022448"/>
    </source>
</evidence>
<dbReference type="AlphaFoldDB" id="A0AAT9LCR4"/>
<protein>
    <submittedName>
        <fullName evidence="8">MFS transporter</fullName>
    </submittedName>
</protein>
<keyword evidence="3 6" id="KW-0812">Transmembrane</keyword>
<dbReference type="GO" id="GO:0005886">
    <property type="term" value="C:plasma membrane"/>
    <property type="evidence" value="ECO:0007669"/>
    <property type="project" value="UniProtKB-SubCell"/>
</dbReference>
<evidence type="ECO:0000259" key="7">
    <source>
        <dbReference type="PROSITE" id="PS50850"/>
    </source>
</evidence>
<keyword evidence="5 6" id="KW-0472">Membrane</keyword>
<dbReference type="GO" id="GO:0022857">
    <property type="term" value="F:transmembrane transporter activity"/>
    <property type="evidence" value="ECO:0007669"/>
    <property type="project" value="InterPro"/>
</dbReference>
<dbReference type="SUPFAM" id="SSF103473">
    <property type="entry name" value="MFS general substrate transporter"/>
    <property type="match status" value="1"/>
</dbReference>
<keyword evidence="4 6" id="KW-1133">Transmembrane helix</keyword>
<evidence type="ECO:0000256" key="3">
    <source>
        <dbReference type="ARBA" id="ARBA00022692"/>
    </source>
</evidence>
<gene>
    <name evidence="8" type="ORF">IMF26_10550</name>
</gene>
<evidence type="ECO:0000256" key="5">
    <source>
        <dbReference type="ARBA" id="ARBA00023136"/>
    </source>
</evidence>
<name>A0AAT9LCR4_9FIRM</name>
<feature type="transmembrane region" description="Helical" evidence="6">
    <location>
        <begin position="39"/>
        <end position="60"/>
    </location>
</feature>
<organism evidence="8">
    <name type="scientific">Candidatus Fermentithermobacillus carboniphilus</name>
    <dbReference type="NCBI Taxonomy" id="3085328"/>
    <lineage>
        <taxon>Bacteria</taxon>
        <taxon>Bacillati</taxon>
        <taxon>Bacillota</taxon>
        <taxon>Candidatus Fermentithermobacillia</taxon>
        <taxon>Candidatus Fermentithermobacillales</taxon>
        <taxon>Candidatus Fermentithermobacillaceae</taxon>
        <taxon>Candidatus Fermentithermobacillus</taxon>
    </lineage>
</organism>
<dbReference type="InterPro" id="IPR011701">
    <property type="entry name" value="MFS"/>
</dbReference>
<feature type="transmembrane region" description="Helical" evidence="6">
    <location>
        <begin position="291"/>
        <end position="312"/>
    </location>
</feature>
<feature type="transmembrane region" description="Helical" evidence="6">
    <location>
        <begin position="411"/>
        <end position="434"/>
    </location>
</feature>
<evidence type="ECO:0000256" key="4">
    <source>
        <dbReference type="ARBA" id="ARBA00022989"/>
    </source>
</evidence>
<dbReference type="InterPro" id="IPR020846">
    <property type="entry name" value="MFS_dom"/>
</dbReference>
<feature type="transmembrane region" description="Helical" evidence="6">
    <location>
        <begin position="348"/>
        <end position="371"/>
    </location>
</feature>
<feature type="transmembrane region" description="Helical" evidence="6">
    <location>
        <begin position="128"/>
        <end position="152"/>
    </location>
</feature>
<dbReference type="EMBL" id="CP062796">
    <property type="protein sequence ID" value="QUL98432.1"/>
    <property type="molecule type" value="Genomic_DNA"/>
</dbReference>
<dbReference type="Gene3D" id="1.20.1250.20">
    <property type="entry name" value="MFS general substrate transporter like domains"/>
    <property type="match status" value="2"/>
</dbReference>
<comment type="subcellular location">
    <subcellularLocation>
        <location evidence="1">Cell membrane</location>
        <topology evidence="1">Multi-pass membrane protein</topology>
    </subcellularLocation>
</comment>
<reference evidence="8" key="2">
    <citation type="journal article" date="2023" name="Biology">
        <title>Prokaryotic Life Associated with Coal-Fire Gas Vents Revealed by Metagenomics.</title>
        <authorList>
            <person name="Kadnikov V.V."/>
            <person name="Mardanov A.V."/>
            <person name="Beletsky A.V."/>
            <person name="Karnachuk O.V."/>
            <person name="Ravin N.V."/>
        </authorList>
    </citation>
    <scope>NUCLEOTIDE SEQUENCE</scope>
    <source>
        <strain evidence="8">Bu02</strain>
    </source>
</reference>
<feature type="transmembrane region" description="Helical" evidence="6">
    <location>
        <begin position="195"/>
        <end position="215"/>
    </location>
</feature>
<evidence type="ECO:0000256" key="6">
    <source>
        <dbReference type="SAM" id="Phobius"/>
    </source>
</evidence>
<dbReference type="PROSITE" id="PS50850">
    <property type="entry name" value="MFS"/>
    <property type="match status" value="1"/>
</dbReference>
<dbReference type="InterPro" id="IPR036259">
    <property type="entry name" value="MFS_trans_sf"/>
</dbReference>
<sequence>MGRLKTAVGTVLEDLRQRDVERAREPDVCKTDRNIRINVYHGIVSIISVNLAAPFIGIFAVKLGASNFEVGLLSSGPALVSLLSMIPGGKFIDRRPDQKRILGRLIFLQRLFYLFIATIPFFTSDSRAPLLVAAVALMNMPASIANVGWQAFISRIVPPARRAEAFASRNRLMNLVGTLVVLLTGRIIDVVGFPLGYQIVFAAAFVVALVEIWVFNHIDDSTAKSYGPADILTPDKASKGVLASIVDDIRQIFRQGPFKRYLLASAVFYFAWQTPWPLFTLYQVKVLGANNLWVSLLNLANTGGSLVGYGFWVRMMNKHGNLKTLFMSSIWIFIVPLVYGFSHSLTTVAVFNLLTGAIFSGVNLALFNALLEVTPEENKATYIAYYTTAVNGSAILAPMAGVALLDALGFFWAFMVCAALRIAGSLTFLVVNYLERRTSSRPSATTGTAVPAS</sequence>
<feature type="transmembrane region" description="Helical" evidence="6">
    <location>
        <begin position="172"/>
        <end position="189"/>
    </location>
</feature>
<dbReference type="KEGG" id="fcz:IMF26_10550"/>
<reference evidence="8" key="1">
    <citation type="submission" date="2020-10" db="EMBL/GenBank/DDBJ databases">
        <authorList>
            <person name="Kadnikov V."/>
            <person name="Beletsky A.V."/>
            <person name="Mardanov A.V."/>
            <person name="Karnachuk O.V."/>
            <person name="Ravin N.V."/>
        </authorList>
    </citation>
    <scope>NUCLEOTIDE SEQUENCE</scope>
    <source>
        <strain evidence="8">Bu02</strain>
    </source>
</reference>